<protein>
    <recommendedName>
        <fullName evidence="4">SBF-domain-containing protein</fullName>
    </recommendedName>
</protein>
<name>A0A1Y2CFY4_9FUNG</name>
<feature type="transmembrane region" description="Helical" evidence="1">
    <location>
        <begin position="299"/>
        <end position="320"/>
    </location>
</feature>
<reference evidence="2 3" key="1">
    <citation type="submission" date="2016-07" db="EMBL/GenBank/DDBJ databases">
        <title>Pervasive Adenine N6-methylation of Active Genes in Fungi.</title>
        <authorList>
            <consortium name="DOE Joint Genome Institute"/>
            <person name="Mondo S.J."/>
            <person name="Dannebaum R.O."/>
            <person name="Kuo R.C."/>
            <person name="Labutti K."/>
            <person name="Haridas S."/>
            <person name="Kuo A."/>
            <person name="Salamov A."/>
            <person name="Ahrendt S.R."/>
            <person name="Lipzen A."/>
            <person name="Sullivan W."/>
            <person name="Andreopoulos W.B."/>
            <person name="Clum A."/>
            <person name="Lindquist E."/>
            <person name="Daum C."/>
            <person name="Ramamoorthy G.K."/>
            <person name="Gryganskyi A."/>
            <person name="Culley D."/>
            <person name="Magnuson J.K."/>
            <person name="James T.Y."/>
            <person name="O'Malley M.A."/>
            <person name="Stajich J.E."/>
            <person name="Spatafora J.W."/>
            <person name="Visel A."/>
            <person name="Grigoriev I.V."/>
        </authorList>
    </citation>
    <scope>NUCLEOTIDE SEQUENCE [LARGE SCALE GENOMIC DNA]</scope>
    <source>
        <strain evidence="2 3">JEL800</strain>
    </source>
</reference>
<dbReference type="InterPro" id="IPR016833">
    <property type="entry name" value="Put_Na-Bile_cotransptr"/>
</dbReference>
<feature type="transmembrane region" description="Helical" evidence="1">
    <location>
        <begin position="232"/>
        <end position="253"/>
    </location>
</feature>
<dbReference type="PANTHER" id="PTHR18640">
    <property type="entry name" value="SOLUTE CARRIER FAMILY 10 MEMBER 7"/>
    <property type="match status" value="1"/>
</dbReference>
<dbReference type="EMBL" id="MCGO01000018">
    <property type="protein sequence ID" value="ORY45973.1"/>
    <property type="molecule type" value="Genomic_DNA"/>
</dbReference>
<feature type="transmembrane region" description="Helical" evidence="1">
    <location>
        <begin position="67"/>
        <end position="87"/>
    </location>
</feature>
<feature type="transmembrane region" description="Helical" evidence="1">
    <location>
        <begin position="131"/>
        <end position="153"/>
    </location>
</feature>
<sequence>MTATQPIEPAASSSTLVTGADASFLVSDQTIPTPSAVVVEDVTDGPTKTGSEAEPQKKDWKKIIWDFVAKNWFLEGLAFAIIFAAIWPDLGKKGGYIRAEYTVTYGCVMLIFILSGLSLKTKVLIKSLADWKMHLAVQIISLGITPAIGYAVGKLLMLSPSFNETLAKGLIIACSTPTTISSNVLMTKQAGGDEAGALTNAVIGNILGVFITPSLIFAYVGSQVSGGYADTFKTLAITVVGPLFFGQLVQYFFPNLLPFLSKYVNLAILNSSMLLVLVWSVFCNTFSEHITDGLDAGSFIAIFFLDLGLFSSFSALAFWVSRVPFFKFSREATIAIVMCAATKTVALGIPIINIIYEDSPLLGIISAPLLVYHAEQLVVGAFLVSFLKKWLEKGNAADAEARRQLEQGEGGEVELTQ</sequence>
<feature type="transmembrane region" description="Helical" evidence="1">
    <location>
        <begin position="362"/>
        <end position="387"/>
    </location>
</feature>
<dbReference type="Proteomes" id="UP000193642">
    <property type="component" value="Unassembled WGS sequence"/>
</dbReference>
<dbReference type="OrthoDB" id="188035at2759"/>
<feature type="transmembrane region" description="Helical" evidence="1">
    <location>
        <begin position="265"/>
        <end position="287"/>
    </location>
</feature>
<feature type="transmembrane region" description="Helical" evidence="1">
    <location>
        <begin position="332"/>
        <end position="356"/>
    </location>
</feature>
<keyword evidence="3" id="KW-1185">Reference proteome</keyword>
<feature type="transmembrane region" description="Helical" evidence="1">
    <location>
        <begin position="197"/>
        <end position="220"/>
    </location>
</feature>
<comment type="caution">
    <text evidence="2">The sequence shown here is derived from an EMBL/GenBank/DDBJ whole genome shotgun (WGS) entry which is preliminary data.</text>
</comment>
<dbReference type="Gene3D" id="1.20.1530.20">
    <property type="match status" value="1"/>
</dbReference>
<evidence type="ECO:0000256" key="1">
    <source>
        <dbReference type="SAM" id="Phobius"/>
    </source>
</evidence>
<evidence type="ECO:0000313" key="2">
    <source>
        <dbReference type="EMBL" id="ORY45973.1"/>
    </source>
</evidence>
<evidence type="ECO:0008006" key="4">
    <source>
        <dbReference type="Google" id="ProtNLM"/>
    </source>
</evidence>
<gene>
    <name evidence="2" type="ORF">BCR33DRAFT_678750</name>
</gene>
<accession>A0A1Y2CFY4</accession>
<organism evidence="2 3">
    <name type="scientific">Rhizoclosmatium globosum</name>
    <dbReference type="NCBI Taxonomy" id="329046"/>
    <lineage>
        <taxon>Eukaryota</taxon>
        <taxon>Fungi</taxon>
        <taxon>Fungi incertae sedis</taxon>
        <taxon>Chytridiomycota</taxon>
        <taxon>Chytridiomycota incertae sedis</taxon>
        <taxon>Chytridiomycetes</taxon>
        <taxon>Chytridiales</taxon>
        <taxon>Chytriomycetaceae</taxon>
        <taxon>Rhizoclosmatium</taxon>
    </lineage>
</organism>
<dbReference type="STRING" id="329046.A0A1Y2CFY4"/>
<keyword evidence="1" id="KW-0812">Transmembrane</keyword>
<feature type="transmembrane region" description="Helical" evidence="1">
    <location>
        <begin position="165"/>
        <end position="185"/>
    </location>
</feature>
<dbReference type="PANTHER" id="PTHR18640:SF5">
    <property type="entry name" value="SODIUM_BILE ACID COTRANSPORTER 7"/>
    <property type="match status" value="1"/>
</dbReference>
<keyword evidence="1" id="KW-1133">Transmembrane helix</keyword>
<keyword evidence="1" id="KW-0472">Membrane</keyword>
<dbReference type="PIRSF" id="PIRSF026166">
    <property type="entry name" value="UCP026166"/>
    <property type="match status" value="1"/>
</dbReference>
<dbReference type="InterPro" id="IPR038770">
    <property type="entry name" value="Na+/solute_symporter_sf"/>
</dbReference>
<feature type="transmembrane region" description="Helical" evidence="1">
    <location>
        <begin position="99"/>
        <end position="119"/>
    </location>
</feature>
<evidence type="ECO:0000313" key="3">
    <source>
        <dbReference type="Proteomes" id="UP000193642"/>
    </source>
</evidence>
<proteinExistence type="predicted"/>
<dbReference type="GO" id="GO:0005886">
    <property type="term" value="C:plasma membrane"/>
    <property type="evidence" value="ECO:0007669"/>
    <property type="project" value="TreeGrafter"/>
</dbReference>
<dbReference type="AlphaFoldDB" id="A0A1Y2CFY4"/>
<dbReference type="Pfam" id="PF13593">
    <property type="entry name" value="SBF_like"/>
    <property type="match status" value="1"/>
</dbReference>